<feature type="compositionally biased region" description="Low complexity" evidence="1">
    <location>
        <begin position="7"/>
        <end position="27"/>
    </location>
</feature>
<accession>A0AAN8NFU0</accession>
<feature type="region of interest" description="Disordered" evidence="1">
    <location>
        <begin position="86"/>
        <end position="217"/>
    </location>
</feature>
<comment type="caution">
    <text evidence="2">The sequence shown here is derived from an EMBL/GenBank/DDBJ whole genome shotgun (WGS) entry which is preliminary data.</text>
</comment>
<reference evidence="2 3" key="1">
    <citation type="submission" date="2019-10" db="EMBL/GenBank/DDBJ databases">
        <authorList>
            <person name="Palmer J.M."/>
        </authorList>
    </citation>
    <scope>NUCLEOTIDE SEQUENCE [LARGE SCALE GENOMIC DNA]</scope>
    <source>
        <strain evidence="2 3">TWF506</strain>
    </source>
</reference>
<organism evidence="2 3">
    <name type="scientific">Arthrobotrys conoides</name>
    <dbReference type="NCBI Taxonomy" id="74498"/>
    <lineage>
        <taxon>Eukaryota</taxon>
        <taxon>Fungi</taxon>
        <taxon>Dikarya</taxon>
        <taxon>Ascomycota</taxon>
        <taxon>Pezizomycotina</taxon>
        <taxon>Orbiliomycetes</taxon>
        <taxon>Orbiliales</taxon>
        <taxon>Orbiliaceae</taxon>
        <taxon>Arthrobotrys</taxon>
    </lineage>
</organism>
<dbReference type="Proteomes" id="UP001307849">
    <property type="component" value="Unassembled WGS sequence"/>
</dbReference>
<feature type="region of interest" description="Disordered" evidence="1">
    <location>
        <begin position="1"/>
        <end position="57"/>
    </location>
</feature>
<evidence type="ECO:0000313" key="2">
    <source>
        <dbReference type="EMBL" id="KAK6520238.1"/>
    </source>
</evidence>
<dbReference type="EMBL" id="JAVHJM010000001">
    <property type="protein sequence ID" value="KAK6520238.1"/>
    <property type="molecule type" value="Genomic_DNA"/>
</dbReference>
<sequence>MASQSPQQQQQQQQQASNTSLPSYFSSPPSPNHLPDHLIATVSPPNAVPHQSHKRSRDVYEVAIVSPSSSGALANQPIEVIDLVSEDNTPPMFPPFKRQKLESRSSYLPISPSPPPISLPPLSLPSSSPPAPAPPAPPASPSRVNTSSSGETQEQEQEPEVIDLTGDQTTESSDSESTWSQSSSSSSSSDPARSGMVSPATFYPPAEVLLPPKGPNPLGNDWEELGPLDEFPEDPLMASYEPPASYPFPAGVSSDIISANPEVAFLFHVKSVGAERYDQRPLSSGDSLCFVPTALSTTFFMSIKMDIKGMKRLKRDMAMARQMGFLPFRNEAAAMNAVNRYSRMNWRRYGNPEMLDGVVEVTREDECGDPLYLAADWYPGHGHYRRMIEEWMDSHPNIRGTQGVPGFAGPEEWGTREPKVLRKFNWGKWEVEGLKGR</sequence>
<name>A0AAN8NFU0_9PEZI</name>
<evidence type="ECO:0000256" key="1">
    <source>
        <dbReference type="SAM" id="MobiDB-lite"/>
    </source>
</evidence>
<feature type="compositionally biased region" description="Pro residues" evidence="1">
    <location>
        <begin position="111"/>
        <end position="140"/>
    </location>
</feature>
<dbReference type="AlphaFoldDB" id="A0AAN8NFU0"/>
<protein>
    <submittedName>
        <fullName evidence="2">Uncharacterized protein</fullName>
    </submittedName>
</protein>
<keyword evidence="3" id="KW-1185">Reference proteome</keyword>
<feature type="compositionally biased region" description="Low complexity" evidence="1">
    <location>
        <begin position="167"/>
        <end position="190"/>
    </location>
</feature>
<proteinExistence type="predicted"/>
<gene>
    <name evidence="2" type="ORF">TWF506_000516</name>
</gene>
<evidence type="ECO:0000313" key="3">
    <source>
        <dbReference type="Proteomes" id="UP001307849"/>
    </source>
</evidence>